<name>A0A813GRC8_POLGL</name>
<dbReference type="EMBL" id="CAJNNV010029208">
    <property type="protein sequence ID" value="CAE8627562.1"/>
    <property type="molecule type" value="Genomic_DNA"/>
</dbReference>
<dbReference type="GO" id="GO:0000139">
    <property type="term" value="C:Golgi membrane"/>
    <property type="evidence" value="ECO:0007669"/>
    <property type="project" value="UniProtKB-SubCell"/>
</dbReference>
<evidence type="ECO:0000256" key="1">
    <source>
        <dbReference type="ARBA" id="ARBA00004323"/>
    </source>
</evidence>
<comment type="subcellular location">
    <subcellularLocation>
        <location evidence="1">Golgi apparatus membrane</location>
        <topology evidence="1">Single-pass type II membrane protein</topology>
    </subcellularLocation>
</comment>
<evidence type="ECO:0000313" key="10">
    <source>
        <dbReference type="Proteomes" id="UP000654075"/>
    </source>
</evidence>
<keyword evidence="6" id="KW-1133">Transmembrane helix</keyword>
<evidence type="ECO:0000256" key="5">
    <source>
        <dbReference type="ARBA" id="ARBA00022968"/>
    </source>
</evidence>
<evidence type="ECO:0000256" key="7">
    <source>
        <dbReference type="ARBA" id="ARBA00023034"/>
    </source>
</evidence>
<evidence type="ECO:0000313" key="9">
    <source>
        <dbReference type="EMBL" id="CAE8627562.1"/>
    </source>
</evidence>
<evidence type="ECO:0000256" key="8">
    <source>
        <dbReference type="ARBA" id="ARBA00023136"/>
    </source>
</evidence>
<gene>
    <name evidence="9" type="ORF">PGLA1383_LOCUS44292</name>
</gene>
<dbReference type="PANTHER" id="PTHR13572:SF4">
    <property type="entry name" value="RE57134P"/>
    <property type="match status" value="1"/>
</dbReference>
<comment type="caution">
    <text evidence="9">The sequence shown here is derived from an EMBL/GenBank/DDBJ whole genome shotgun (WGS) entry which is preliminary data.</text>
</comment>
<dbReference type="Proteomes" id="UP000654075">
    <property type="component" value="Unassembled WGS sequence"/>
</dbReference>
<keyword evidence="5" id="KW-0735">Signal-anchor</keyword>
<evidence type="ECO:0000256" key="6">
    <source>
        <dbReference type="ARBA" id="ARBA00022989"/>
    </source>
</evidence>
<comment type="similarity">
    <text evidence="2">Belongs to the glycosyl hydrolase 99 family.</text>
</comment>
<evidence type="ECO:0000256" key="4">
    <source>
        <dbReference type="ARBA" id="ARBA00022801"/>
    </source>
</evidence>
<keyword evidence="4" id="KW-0378">Hydrolase</keyword>
<dbReference type="AlphaFoldDB" id="A0A813GRC8"/>
<dbReference type="OrthoDB" id="406152at2759"/>
<proteinExistence type="inferred from homology"/>
<protein>
    <submittedName>
        <fullName evidence="9">Uncharacterized protein</fullName>
    </submittedName>
</protein>
<dbReference type="Gene3D" id="3.20.20.80">
    <property type="entry name" value="Glycosidases"/>
    <property type="match status" value="1"/>
</dbReference>
<sequence length="146" mass="16612">MSKGQTERWTARYTYFAAEGFTPGSNPKSWPSAARTLKSMGKLFVPAVGPGYDDTRVRPWNKHNIRDRKNGAYYDRMWEAAVGSNPHAVSVTSYNEWGEGTQIEPAVRYTSPSGIRYHDYYPEEPDGYLQKTQGWSNRFKEESCGA</sequence>
<evidence type="ECO:0000256" key="3">
    <source>
        <dbReference type="ARBA" id="ARBA00022692"/>
    </source>
</evidence>
<organism evidence="9 10">
    <name type="scientific">Polarella glacialis</name>
    <name type="common">Dinoflagellate</name>
    <dbReference type="NCBI Taxonomy" id="89957"/>
    <lineage>
        <taxon>Eukaryota</taxon>
        <taxon>Sar</taxon>
        <taxon>Alveolata</taxon>
        <taxon>Dinophyceae</taxon>
        <taxon>Suessiales</taxon>
        <taxon>Suessiaceae</taxon>
        <taxon>Polarella</taxon>
    </lineage>
</organism>
<keyword evidence="10" id="KW-1185">Reference proteome</keyword>
<reference evidence="9" key="1">
    <citation type="submission" date="2021-02" db="EMBL/GenBank/DDBJ databases">
        <authorList>
            <person name="Dougan E. K."/>
            <person name="Rhodes N."/>
            <person name="Thang M."/>
            <person name="Chan C."/>
        </authorList>
    </citation>
    <scope>NUCLEOTIDE SEQUENCE</scope>
</reference>
<keyword evidence="3" id="KW-0812">Transmembrane</keyword>
<evidence type="ECO:0000256" key="2">
    <source>
        <dbReference type="ARBA" id="ARBA00009559"/>
    </source>
</evidence>
<dbReference type="GO" id="GO:0004559">
    <property type="term" value="F:alpha-mannosidase activity"/>
    <property type="evidence" value="ECO:0007669"/>
    <property type="project" value="TreeGrafter"/>
</dbReference>
<keyword evidence="7" id="KW-0333">Golgi apparatus</keyword>
<dbReference type="Pfam" id="PF16317">
    <property type="entry name" value="Glyco_hydro_99"/>
    <property type="match status" value="1"/>
</dbReference>
<keyword evidence="8" id="KW-0472">Membrane</keyword>
<dbReference type="InterPro" id="IPR026071">
    <property type="entry name" value="Glyco_Hydrolase_99"/>
</dbReference>
<dbReference type="PANTHER" id="PTHR13572">
    <property type="entry name" value="ENDO-ALPHA-1,2-MANNOSIDASE"/>
    <property type="match status" value="1"/>
</dbReference>
<accession>A0A813GRC8</accession>